<dbReference type="AlphaFoldDB" id="A0A367KYS3"/>
<feature type="region of interest" description="Disordered" evidence="1">
    <location>
        <begin position="82"/>
        <end position="104"/>
    </location>
</feature>
<evidence type="ECO:0000313" key="3">
    <source>
        <dbReference type="Proteomes" id="UP000253551"/>
    </source>
</evidence>
<name>A0A367KYS3_RHIST</name>
<evidence type="ECO:0000256" key="1">
    <source>
        <dbReference type="SAM" id="MobiDB-lite"/>
    </source>
</evidence>
<organism evidence="2 3">
    <name type="scientific">Rhizopus stolonifer</name>
    <name type="common">Rhizopus nigricans</name>
    <dbReference type="NCBI Taxonomy" id="4846"/>
    <lineage>
        <taxon>Eukaryota</taxon>
        <taxon>Fungi</taxon>
        <taxon>Fungi incertae sedis</taxon>
        <taxon>Mucoromycota</taxon>
        <taxon>Mucoromycotina</taxon>
        <taxon>Mucoromycetes</taxon>
        <taxon>Mucorales</taxon>
        <taxon>Mucorineae</taxon>
        <taxon>Rhizopodaceae</taxon>
        <taxon>Rhizopus</taxon>
    </lineage>
</organism>
<feature type="compositionally biased region" description="Basic and acidic residues" evidence="1">
    <location>
        <begin position="82"/>
        <end position="91"/>
    </location>
</feature>
<keyword evidence="3" id="KW-1185">Reference proteome</keyword>
<accession>A0A367KYS3</accession>
<dbReference type="Proteomes" id="UP000253551">
    <property type="component" value="Unassembled WGS sequence"/>
</dbReference>
<gene>
    <name evidence="2" type="ORF">CU098_013877</name>
</gene>
<protein>
    <submittedName>
        <fullName evidence="2">Uncharacterized protein</fullName>
    </submittedName>
</protein>
<reference evidence="2 3" key="1">
    <citation type="journal article" date="2018" name="G3 (Bethesda)">
        <title>Phylogenetic and Phylogenomic Definition of Rhizopus Species.</title>
        <authorList>
            <person name="Gryganskyi A.P."/>
            <person name="Golan J."/>
            <person name="Dolatabadi S."/>
            <person name="Mondo S."/>
            <person name="Robb S."/>
            <person name="Idnurm A."/>
            <person name="Muszewska A."/>
            <person name="Steczkiewicz K."/>
            <person name="Masonjones S."/>
            <person name="Liao H.L."/>
            <person name="Gajdeczka M.T."/>
            <person name="Anike F."/>
            <person name="Vuek A."/>
            <person name="Anishchenko I.M."/>
            <person name="Voigt K."/>
            <person name="de Hoog G.S."/>
            <person name="Smith M.E."/>
            <person name="Heitman J."/>
            <person name="Vilgalys R."/>
            <person name="Stajich J.E."/>
        </authorList>
    </citation>
    <scope>NUCLEOTIDE SEQUENCE [LARGE SCALE GENOMIC DNA]</scope>
    <source>
        <strain evidence="2 3">LSU 92-RS-03</strain>
    </source>
</reference>
<evidence type="ECO:0000313" key="2">
    <source>
        <dbReference type="EMBL" id="RCI07052.1"/>
    </source>
</evidence>
<proteinExistence type="predicted"/>
<dbReference type="EMBL" id="PJQM01000042">
    <property type="protein sequence ID" value="RCI07052.1"/>
    <property type="molecule type" value="Genomic_DNA"/>
</dbReference>
<sequence length="209" mass="23975">MRNTSLQTSSFDGRCYKVLEYLKSRFNVNEDNQHQTISNYKQKNSLIASFQNAKKKFTNDCILIMRNWAASNVKFHESKRGKVHLNDEPKPLNRQSLLDPNTEKNNKLVTLHTRRQSTTTNMSVISTVRRLSSRRQSLSEISDWERLIPPQLPPPHTTNKTGPSLKCREDIQANAANADSSAFKKHQSLFLIFILLGRKSAIFGSNSVW</sequence>
<comment type="caution">
    <text evidence="2">The sequence shown here is derived from an EMBL/GenBank/DDBJ whole genome shotgun (WGS) entry which is preliminary data.</text>
</comment>